<proteinExistence type="predicted"/>
<evidence type="ECO:0000313" key="3">
    <source>
        <dbReference type="Proteomes" id="UP000061348"/>
    </source>
</evidence>
<organism evidence="2 3">
    <name type="scientific">Pseudomonas fluorescens</name>
    <dbReference type="NCBI Taxonomy" id="294"/>
    <lineage>
        <taxon>Bacteria</taxon>
        <taxon>Pseudomonadati</taxon>
        <taxon>Pseudomonadota</taxon>
        <taxon>Gammaproteobacteria</taxon>
        <taxon>Pseudomonadales</taxon>
        <taxon>Pseudomonadaceae</taxon>
        <taxon>Pseudomonas</taxon>
    </lineage>
</organism>
<protein>
    <submittedName>
        <fullName evidence="2">Uncharacterized protein</fullName>
    </submittedName>
</protein>
<gene>
    <name evidence="2" type="ORF">PFLmoz3_04687</name>
</gene>
<dbReference type="EMBL" id="LCYA01000125">
    <property type="protein sequence ID" value="KWV85666.1"/>
    <property type="molecule type" value="Genomic_DNA"/>
</dbReference>
<evidence type="ECO:0000313" key="2">
    <source>
        <dbReference type="EMBL" id="KWV85666.1"/>
    </source>
</evidence>
<feature type="compositionally biased region" description="Basic and acidic residues" evidence="1">
    <location>
        <begin position="141"/>
        <end position="156"/>
    </location>
</feature>
<evidence type="ECO:0000256" key="1">
    <source>
        <dbReference type="SAM" id="MobiDB-lite"/>
    </source>
</evidence>
<dbReference type="AlphaFoldDB" id="A0A109LDU9"/>
<reference evidence="2 3" key="1">
    <citation type="submission" date="2015-05" db="EMBL/GenBank/DDBJ databases">
        <title>A genomic and transcriptomic approach to investigate the blue pigment phenotype in Pseudomonas fluorescens.</title>
        <authorList>
            <person name="Andreani N.A."/>
            <person name="Cardazzo B."/>
        </authorList>
    </citation>
    <scope>NUCLEOTIDE SEQUENCE [LARGE SCALE GENOMIC DNA]</scope>
    <source>
        <strain evidence="2 3">Ps_22</strain>
    </source>
</reference>
<sequence length="166" mass="17437">MQANALRQGLVAHRDACGDVAVATEVFGGRVHHHIGTQFQGTLQIGSAIGVIDHHGDIRLLMGQFGHGGDVDQAQVGVGRGLAVEHAGGRGERCLQGGEVGQVDMPHLDAEFAQAVVQQGERTTIERLADDDLVARAQQSPERRGNRAHAGAERHGGLAVFQAGHA</sequence>
<comment type="caution">
    <text evidence="2">The sequence shown here is derived from an EMBL/GenBank/DDBJ whole genome shotgun (WGS) entry which is preliminary data.</text>
</comment>
<name>A0A109LDU9_PSEFL</name>
<accession>A0A109LDU9</accession>
<feature type="region of interest" description="Disordered" evidence="1">
    <location>
        <begin position="137"/>
        <end position="166"/>
    </location>
</feature>
<dbReference type="Proteomes" id="UP000061348">
    <property type="component" value="Unassembled WGS sequence"/>
</dbReference>